<evidence type="ECO:0000313" key="2">
    <source>
        <dbReference type="Proteomes" id="UP000834106"/>
    </source>
</evidence>
<proteinExistence type="predicted"/>
<evidence type="ECO:0000313" key="1">
    <source>
        <dbReference type="EMBL" id="CAI9754616.1"/>
    </source>
</evidence>
<keyword evidence="2" id="KW-1185">Reference proteome</keyword>
<dbReference type="Proteomes" id="UP000834106">
    <property type="component" value="Chromosome 1"/>
</dbReference>
<reference evidence="1" key="1">
    <citation type="submission" date="2023-05" db="EMBL/GenBank/DDBJ databases">
        <authorList>
            <person name="Huff M."/>
        </authorList>
    </citation>
    <scope>NUCLEOTIDE SEQUENCE</scope>
</reference>
<name>A0AAD2DKG4_9LAMI</name>
<protein>
    <submittedName>
        <fullName evidence="1">Uncharacterized protein</fullName>
    </submittedName>
</protein>
<sequence length="127" mass="13984">MRSIRKRELLDWIVLLKCIERLDVDISHQSACIGHLIFVGGAIFLAAVTTTCHVFDPDIACLLTEDLLPAWWCVASTSAAPHMAQQSIQEMDAGEEGIGQNSLQLQLVGLQVCCARKRDFVVSSEES</sequence>
<accession>A0AAD2DKG4</accession>
<gene>
    <name evidence="1" type="ORF">FPE_LOCUS2047</name>
</gene>
<dbReference type="AlphaFoldDB" id="A0AAD2DKG4"/>
<organism evidence="1 2">
    <name type="scientific">Fraxinus pennsylvanica</name>
    <dbReference type="NCBI Taxonomy" id="56036"/>
    <lineage>
        <taxon>Eukaryota</taxon>
        <taxon>Viridiplantae</taxon>
        <taxon>Streptophyta</taxon>
        <taxon>Embryophyta</taxon>
        <taxon>Tracheophyta</taxon>
        <taxon>Spermatophyta</taxon>
        <taxon>Magnoliopsida</taxon>
        <taxon>eudicotyledons</taxon>
        <taxon>Gunneridae</taxon>
        <taxon>Pentapetalae</taxon>
        <taxon>asterids</taxon>
        <taxon>lamiids</taxon>
        <taxon>Lamiales</taxon>
        <taxon>Oleaceae</taxon>
        <taxon>Oleeae</taxon>
        <taxon>Fraxinus</taxon>
    </lineage>
</organism>
<dbReference type="EMBL" id="OU503036">
    <property type="protein sequence ID" value="CAI9754616.1"/>
    <property type="molecule type" value="Genomic_DNA"/>
</dbReference>